<keyword evidence="4" id="KW-0808">Transferase</keyword>
<dbReference type="Gene3D" id="3.30.2160.10">
    <property type="entry name" value="Hect, E3 ligase catalytic domain"/>
    <property type="match status" value="1"/>
</dbReference>
<comment type="catalytic activity">
    <reaction evidence="1">
        <text>S-ubiquitinyl-[E2 ubiquitin-conjugating enzyme]-L-cysteine + [acceptor protein]-L-lysine = [E2 ubiquitin-conjugating enzyme]-L-cysteine + N(6)-ubiquitinyl-[acceptor protein]-L-lysine.</text>
        <dbReference type="EC" id="2.3.2.26"/>
    </reaction>
</comment>
<evidence type="ECO:0000256" key="6">
    <source>
        <dbReference type="PROSITE-ProRule" id="PRU00104"/>
    </source>
</evidence>
<comment type="subcellular location">
    <subcellularLocation>
        <location evidence="2">Nucleus</location>
    </subcellularLocation>
</comment>
<dbReference type="PANTHER" id="PTHR45700">
    <property type="entry name" value="UBIQUITIN-PROTEIN LIGASE E3C"/>
    <property type="match status" value="1"/>
</dbReference>
<dbReference type="FunFam" id="3.30.2160.10:FF:000002">
    <property type="entry name" value="Putative Ubiquitin-protein ligase E3C"/>
    <property type="match status" value="1"/>
</dbReference>
<proteinExistence type="predicted"/>
<evidence type="ECO:0000256" key="5">
    <source>
        <dbReference type="ARBA" id="ARBA00022786"/>
    </source>
</evidence>
<sequence>MSRNRKPLTLGEKLRIIEEAEKRNGATKASIARDLNIPESSLKTILAKKDSILLNAAKFGLNRKAAKDGKYAAMEKALVEWLRQACSSGIARRLAGMERKQLDKKLSVLDAMHYIASAWDAVTPETIANSFRHCGFNRSGACSTSEAALPVDDEPEFGSLELPGSFADYVGADDDVAVCSEVSLDDIIETVRPDTAGTSDEEEMDDAAEASVSVPTYADVLCYVDHIRRFACARDEIGDLLPDVAAIERKLMHLKTVNTNQLFCSCHTLLMVLYKRDCRRSYTPPDHWLIKDVKVSTFMSDLEKGKKAAQVLLQKVPHIIPHKERVVLFRKYVTNEKTVLGLTESACALSQSTLITVHRTRIVEDGYQQLAMLPTQGLKGVIRVRFINEQARKRIIKSGQNAFYTKIHETAASKYCSWFLYCTLTSIMTMLRACLVVCIALQGLDEAGIDQDGVFKEFLEETIKRVFDPSLNLFRATSEQRLYPSPTSYIHENHLSLFEFVGKMLGKAVYEGIVVDVPFASFFLSQLLGHQHSALYSSIDELPSLDADLYRSLTCVKHYEGDVQDLDLTFSLNEDCMGKLVTHELVPGGKAIPVTNENKISYMHLMAHFRMHSQIQEQTAAFLRGFRALVNPEWLTMFSTPELQRLIAGDNTPVDLQDLRTLATQFGSVIRGFFTIRKKDPVNRLPTSSTCFNLLKLPNYQRKSTLRDKLRYAITSNTGFELS</sequence>
<dbReference type="Pfam" id="PF04218">
    <property type="entry name" value="CENP-B_N"/>
    <property type="match status" value="1"/>
</dbReference>
<evidence type="ECO:0000256" key="4">
    <source>
        <dbReference type="ARBA" id="ARBA00022679"/>
    </source>
</evidence>
<evidence type="ECO:0000313" key="8">
    <source>
        <dbReference type="EMBL" id="KAH7957703.1"/>
    </source>
</evidence>
<dbReference type="InterPro" id="IPR035983">
    <property type="entry name" value="Hect_E3_ubiquitin_ligase"/>
</dbReference>
<evidence type="ECO:0000259" key="7">
    <source>
        <dbReference type="PROSITE" id="PS50237"/>
    </source>
</evidence>
<gene>
    <name evidence="8" type="ORF">HPB52_021913</name>
</gene>
<dbReference type="SUPFAM" id="SSF46689">
    <property type="entry name" value="Homeodomain-like"/>
    <property type="match status" value="1"/>
</dbReference>
<feature type="domain" description="HECT" evidence="7">
    <location>
        <begin position="431"/>
        <end position="723"/>
    </location>
</feature>
<dbReference type="GO" id="GO:0061630">
    <property type="term" value="F:ubiquitin protein ligase activity"/>
    <property type="evidence" value="ECO:0007669"/>
    <property type="project" value="UniProtKB-EC"/>
</dbReference>
<dbReference type="InterPro" id="IPR009057">
    <property type="entry name" value="Homeodomain-like_sf"/>
</dbReference>
<dbReference type="GO" id="GO:0005634">
    <property type="term" value="C:nucleus"/>
    <property type="evidence" value="ECO:0007669"/>
    <property type="project" value="UniProtKB-SubCell"/>
</dbReference>
<dbReference type="AlphaFoldDB" id="A0A9D4PXZ4"/>
<reference evidence="8" key="2">
    <citation type="submission" date="2021-09" db="EMBL/GenBank/DDBJ databases">
        <authorList>
            <person name="Jia N."/>
            <person name="Wang J."/>
            <person name="Shi W."/>
            <person name="Du L."/>
            <person name="Sun Y."/>
            <person name="Zhan W."/>
            <person name="Jiang J."/>
            <person name="Wang Q."/>
            <person name="Zhang B."/>
            <person name="Ji P."/>
            <person name="Sakyi L.B."/>
            <person name="Cui X."/>
            <person name="Yuan T."/>
            <person name="Jiang B."/>
            <person name="Yang W."/>
            <person name="Lam T.T.-Y."/>
            <person name="Chang Q."/>
            <person name="Ding S."/>
            <person name="Wang X."/>
            <person name="Zhu J."/>
            <person name="Ruan X."/>
            <person name="Zhao L."/>
            <person name="Wei J."/>
            <person name="Que T."/>
            <person name="Du C."/>
            <person name="Cheng J."/>
            <person name="Dai P."/>
            <person name="Han X."/>
            <person name="Huang E."/>
            <person name="Gao Y."/>
            <person name="Liu J."/>
            <person name="Shao H."/>
            <person name="Ye R."/>
            <person name="Li L."/>
            <person name="Wei W."/>
            <person name="Wang X."/>
            <person name="Wang C."/>
            <person name="Huo Q."/>
            <person name="Li W."/>
            <person name="Guo W."/>
            <person name="Chen H."/>
            <person name="Chen S."/>
            <person name="Zhou L."/>
            <person name="Zhou L."/>
            <person name="Ni X."/>
            <person name="Tian J."/>
            <person name="Zhou Y."/>
            <person name="Sheng Y."/>
            <person name="Liu T."/>
            <person name="Pan Y."/>
            <person name="Xia L."/>
            <person name="Li J."/>
            <person name="Zhao F."/>
            <person name="Cao W."/>
        </authorList>
    </citation>
    <scope>NUCLEOTIDE SEQUENCE</scope>
    <source>
        <strain evidence="8">Rsan-2018</strain>
        <tissue evidence="8">Larvae</tissue>
    </source>
</reference>
<reference evidence="8" key="1">
    <citation type="journal article" date="2020" name="Cell">
        <title>Large-Scale Comparative Analyses of Tick Genomes Elucidate Their Genetic Diversity and Vector Capacities.</title>
        <authorList>
            <consortium name="Tick Genome and Microbiome Consortium (TIGMIC)"/>
            <person name="Jia N."/>
            <person name="Wang J."/>
            <person name="Shi W."/>
            <person name="Du L."/>
            <person name="Sun Y."/>
            <person name="Zhan W."/>
            <person name="Jiang J.F."/>
            <person name="Wang Q."/>
            <person name="Zhang B."/>
            <person name="Ji P."/>
            <person name="Bell-Sakyi L."/>
            <person name="Cui X.M."/>
            <person name="Yuan T.T."/>
            <person name="Jiang B.G."/>
            <person name="Yang W.F."/>
            <person name="Lam T.T."/>
            <person name="Chang Q.C."/>
            <person name="Ding S.J."/>
            <person name="Wang X.J."/>
            <person name="Zhu J.G."/>
            <person name="Ruan X.D."/>
            <person name="Zhao L."/>
            <person name="Wei J.T."/>
            <person name="Ye R.Z."/>
            <person name="Que T.C."/>
            <person name="Du C.H."/>
            <person name="Zhou Y.H."/>
            <person name="Cheng J.X."/>
            <person name="Dai P.F."/>
            <person name="Guo W.B."/>
            <person name="Han X.H."/>
            <person name="Huang E.J."/>
            <person name="Li L.F."/>
            <person name="Wei W."/>
            <person name="Gao Y.C."/>
            <person name="Liu J.Z."/>
            <person name="Shao H.Z."/>
            <person name="Wang X."/>
            <person name="Wang C.C."/>
            <person name="Yang T.C."/>
            <person name="Huo Q.B."/>
            <person name="Li W."/>
            <person name="Chen H.Y."/>
            <person name="Chen S.E."/>
            <person name="Zhou L.G."/>
            <person name="Ni X.B."/>
            <person name="Tian J.H."/>
            <person name="Sheng Y."/>
            <person name="Liu T."/>
            <person name="Pan Y.S."/>
            <person name="Xia L.Y."/>
            <person name="Li J."/>
            <person name="Zhao F."/>
            <person name="Cao W.C."/>
        </authorList>
    </citation>
    <scope>NUCLEOTIDE SEQUENCE</scope>
    <source>
        <strain evidence="8">Rsan-2018</strain>
    </source>
</reference>
<dbReference type="Pfam" id="PF00632">
    <property type="entry name" value="HECT"/>
    <property type="match status" value="2"/>
</dbReference>
<dbReference type="InterPro" id="IPR007889">
    <property type="entry name" value="HTH_Psq"/>
</dbReference>
<dbReference type="SUPFAM" id="SSF56204">
    <property type="entry name" value="Hect, E3 ligase catalytic domain"/>
    <property type="match status" value="1"/>
</dbReference>
<dbReference type="EMBL" id="JABSTV010001250">
    <property type="protein sequence ID" value="KAH7957703.1"/>
    <property type="molecule type" value="Genomic_DNA"/>
</dbReference>
<keyword evidence="9" id="KW-1185">Reference proteome</keyword>
<dbReference type="VEuPathDB" id="VectorBase:RSAN_037334"/>
<dbReference type="InterPro" id="IPR000569">
    <property type="entry name" value="HECT_dom"/>
</dbReference>
<evidence type="ECO:0000256" key="3">
    <source>
        <dbReference type="ARBA" id="ARBA00012485"/>
    </source>
</evidence>
<dbReference type="EC" id="2.3.2.26" evidence="3"/>
<evidence type="ECO:0000313" key="9">
    <source>
        <dbReference type="Proteomes" id="UP000821837"/>
    </source>
</evidence>
<dbReference type="GO" id="GO:0003677">
    <property type="term" value="F:DNA binding"/>
    <property type="evidence" value="ECO:0007669"/>
    <property type="project" value="InterPro"/>
</dbReference>
<evidence type="ECO:0000256" key="1">
    <source>
        <dbReference type="ARBA" id="ARBA00000885"/>
    </source>
</evidence>
<comment type="caution">
    <text evidence="8">The sequence shown here is derived from an EMBL/GenBank/DDBJ whole genome shotgun (WGS) entry which is preliminary data.</text>
</comment>
<dbReference type="PROSITE" id="PS50237">
    <property type="entry name" value="HECT"/>
    <property type="match status" value="1"/>
</dbReference>
<feature type="active site" description="Glycyl thioester intermediate" evidence="6">
    <location>
        <position position="691"/>
    </location>
</feature>
<dbReference type="Proteomes" id="UP000821837">
    <property type="component" value="Unassembled WGS sequence"/>
</dbReference>
<dbReference type="Gene3D" id="1.10.10.60">
    <property type="entry name" value="Homeodomain-like"/>
    <property type="match status" value="1"/>
</dbReference>
<keyword evidence="5 6" id="KW-0833">Ubl conjugation pathway</keyword>
<dbReference type="SMART" id="SM00119">
    <property type="entry name" value="HECTc"/>
    <property type="match status" value="1"/>
</dbReference>
<dbReference type="CDD" id="cd00078">
    <property type="entry name" value="HECTc"/>
    <property type="match status" value="1"/>
</dbReference>
<accession>A0A9D4PXZ4</accession>
<dbReference type="Gene3D" id="3.90.1750.10">
    <property type="entry name" value="Hect, E3 ligase catalytic domains"/>
    <property type="match status" value="2"/>
</dbReference>
<dbReference type="PANTHER" id="PTHR45700:SF3">
    <property type="entry name" value="UBIQUITIN-PROTEIN LIGASE E3B"/>
    <property type="match status" value="1"/>
</dbReference>
<protein>
    <recommendedName>
        <fullName evidence="3">HECT-type E3 ubiquitin transferase</fullName>
        <ecNumber evidence="3">2.3.2.26</ecNumber>
    </recommendedName>
</protein>
<organism evidence="8 9">
    <name type="scientific">Rhipicephalus sanguineus</name>
    <name type="common">Brown dog tick</name>
    <name type="synonym">Ixodes sanguineus</name>
    <dbReference type="NCBI Taxonomy" id="34632"/>
    <lineage>
        <taxon>Eukaryota</taxon>
        <taxon>Metazoa</taxon>
        <taxon>Ecdysozoa</taxon>
        <taxon>Arthropoda</taxon>
        <taxon>Chelicerata</taxon>
        <taxon>Arachnida</taxon>
        <taxon>Acari</taxon>
        <taxon>Parasitiformes</taxon>
        <taxon>Ixodida</taxon>
        <taxon>Ixodoidea</taxon>
        <taxon>Ixodidae</taxon>
        <taxon>Rhipicephalinae</taxon>
        <taxon>Rhipicephalus</taxon>
        <taxon>Rhipicephalus</taxon>
    </lineage>
</organism>
<dbReference type="GO" id="GO:0006511">
    <property type="term" value="P:ubiquitin-dependent protein catabolic process"/>
    <property type="evidence" value="ECO:0007669"/>
    <property type="project" value="TreeGrafter"/>
</dbReference>
<name>A0A9D4PXZ4_RHISA</name>
<evidence type="ECO:0000256" key="2">
    <source>
        <dbReference type="ARBA" id="ARBA00004123"/>
    </source>
</evidence>
<dbReference type="InterPro" id="IPR044611">
    <property type="entry name" value="E3A/B/C-like"/>
</dbReference>
<dbReference type="GO" id="GO:0000209">
    <property type="term" value="P:protein polyubiquitination"/>
    <property type="evidence" value="ECO:0007669"/>
    <property type="project" value="InterPro"/>
</dbReference>
<dbReference type="GO" id="GO:0009966">
    <property type="term" value="P:regulation of signal transduction"/>
    <property type="evidence" value="ECO:0007669"/>
    <property type="project" value="UniProtKB-ARBA"/>
</dbReference>